<sequence>MTTTALRVQFGRSDEACFSGFVYDPKDLTRRLVLELLLDGVPVRIARADAYAPELASESIGDGCYGFSFALTPELIADSHVAEIRLANGHEAVGPSIKLDAADESISDSRGPGGIEWLGGVRFRGWVRCAPAESPMVRAIVDGEPVAEARASNFTHVGGIDNANLVKAFDLHLPREYADGRVRRVHFVTEDELQLTTTPLTFVAFPDKVEDFFASFGEIESERLRGRMLDRLLPASAPFNSYESWRDRWDIRRHGQESCERPTAVVLIAGGDEELSLQSLDEGKHKGWVAATLPPLEGPGTFDPLELREFLAHEAADAEIVVFAHAGTLFDVFALQRLSEGFAAVSQARLVYGDLEVCDENGRRWPLALPAFDYERMLEQGYCTQLFAIKRASVEAALEAYPTNLYRMFNCHFDGDDPAVHSQVVHVPCALGCAPQLDLTVHGRLLAQASLTHLAARGTSAKTAPQRGTQMPSARVTRKLKRRSLTIIIPVRNRRTLLQTCLSSIAPAVADAGAQILIVDNDSSDADMITYLETLQRRGTEVLAVPGPFNFARLNNLAVDACASDDILLLNNDIRAMDAAWLAEMQSRLAEADVGAVGALLVWPSGMVQHAGVALGPSFAAQHIGNDRLASDPGYGDMLRIARECGAVTGACLLTRRSDYIAVGGLDEVRFPVNFNDVDYCLKLRSQGKRIIWTPAARLYHHESASRGRDQFGDKASRFERELRNLRSKWGEHLLEDPYYNPNLSLDAVPFSALAWPPRVRAPRVNVPPAAVQLPPGF</sequence>
<dbReference type="RefSeq" id="WP_197961148.1">
    <property type="nucleotide sequence ID" value="NZ_JACCHP010000012.1"/>
</dbReference>
<reference evidence="2 3" key="1">
    <citation type="submission" date="2020-07" db="EMBL/GenBank/DDBJ databases">
        <title>Bradyrhizobium diversity isolated from nodules of indigenous legumes of Western Australia.</title>
        <authorList>
            <person name="Klepa M.S."/>
        </authorList>
    </citation>
    <scope>NUCLEOTIDE SEQUENCE [LARGE SCALE GENOMIC DNA]</scope>
    <source>
        <strain evidence="2 3">CNPSo 4010</strain>
    </source>
</reference>
<dbReference type="SUPFAM" id="SSF53448">
    <property type="entry name" value="Nucleotide-diphospho-sugar transferases"/>
    <property type="match status" value="2"/>
</dbReference>
<evidence type="ECO:0000313" key="3">
    <source>
        <dbReference type="Proteomes" id="UP000807370"/>
    </source>
</evidence>
<accession>A0ABS0PRW1</accession>
<dbReference type="PANTHER" id="PTHR43179:SF7">
    <property type="entry name" value="RHAMNOSYLTRANSFERASE WBBL"/>
    <property type="match status" value="1"/>
</dbReference>
<evidence type="ECO:0000259" key="1">
    <source>
        <dbReference type="Pfam" id="PF00535"/>
    </source>
</evidence>
<dbReference type="EMBL" id="JACCHP010000012">
    <property type="protein sequence ID" value="MBH5399936.1"/>
    <property type="molecule type" value="Genomic_DNA"/>
</dbReference>
<dbReference type="Pfam" id="PF00535">
    <property type="entry name" value="Glycos_transf_2"/>
    <property type="match status" value="1"/>
</dbReference>
<feature type="domain" description="Glycosyltransferase 2-like" evidence="1">
    <location>
        <begin position="486"/>
        <end position="659"/>
    </location>
</feature>
<dbReference type="InterPro" id="IPR001173">
    <property type="entry name" value="Glyco_trans_2-like"/>
</dbReference>
<name>A0ABS0PRW1_9BRAD</name>
<proteinExistence type="predicted"/>
<keyword evidence="3" id="KW-1185">Reference proteome</keyword>
<dbReference type="Gene3D" id="3.90.550.10">
    <property type="entry name" value="Spore Coat Polysaccharide Biosynthesis Protein SpsA, Chain A"/>
    <property type="match status" value="1"/>
</dbReference>
<comment type="caution">
    <text evidence="2">The sequence shown here is derived from an EMBL/GenBank/DDBJ whole genome shotgun (WGS) entry which is preliminary data.</text>
</comment>
<protein>
    <submittedName>
        <fullName evidence="2">Glycosyltransferase</fullName>
    </submittedName>
</protein>
<dbReference type="Proteomes" id="UP000807370">
    <property type="component" value="Unassembled WGS sequence"/>
</dbReference>
<dbReference type="InterPro" id="IPR029044">
    <property type="entry name" value="Nucleotide-diphossugar_trans"/>
</dbReference>
<gene>
    <name evidence="2" type="ORF">HZZ13_19395</name>
</gene>
<evidence type="ECO:0000313" key="2">
    <source>
        <dbReference type="EMBL" id="MBH5399936.1"/>
    </source>
</evidence>
<dbReference type="PANTHER" id="PTHR43179">
    <property type="entry name" value="RHAMNOSYLTRANSFERASE WBBL"/>
    <property type="match status" value="1"/>
</dbReference>
<organism evidence="2 3">
    <name type="scientific">Bradyrhizobium agreste</name>
    <dbReference type="NCBI Taxonomy" id="2751811"/>
    <lineage>
        <taxon>Bacteria</taxon>
        <taxon>Pseudomonadati</taxon>
        <taxon>Pseudomonadota</taxon>
        <taxon>Alphaproteobacteria</taxon>
        <taxon>Hyphomicrobiales</taxon>
        <taxon>Nitrobacteraceae</taxon>
        <taxon>Bradyrhizobium</taxon>
    </lineage>
</organism>